<dbReference type="PANTHER" id="PTHR34213">
    <property type="entry name" value="NUCLEAR TRANSPORT FACTOR 2 (NTF2) FAMILY PROTEIN"/>
    <property type="match status" value="1"/>
</dbReference>
<dbReference type="PANTHER" id="PTHR34213:SF2">
    <property type="entry name" value="NUCLEAR TRANSPORT FACTOR 2 (NTF2) FAMILY PROTEIN"/>
    <property type="match status" value="1"/>
</dbReference>
<dbReference type="AlphaFoldDB" id="A0A9N9FC31"/>
<organism evidence="1 2">
    <name type="scientific">Paraglomus brasilianum</name>
    <dbReference type="NCBI Taxonomy" id="144538"/>
    <lineage>
        <taxon>Eukaryota</taxon>
        <taxon>Fungi</taxon>
        <taxon>Fungi incertae sedis</taxon>
        <taxon>Mucoromycota</taxon>
        <taxon>Glomeromycotina</taxon>
        <taxon>Glomeromycetes</taxon>
        <taxon>Paraglomerales</taxon>
        <taxon>Paraglomeraceae</taxon>
        <taxon>Paraglomus</taxon>
    </lineage>
</organism>
<name>A0A9N9FC31_9GLOM</name>
<keyword evidence="2" id="KW-1185">Reference proteome</keyword>
<evidence type="ECO:0000313" key="2">
    <source>
        <dbReference type="Proteomes" id="UP000789739"/>
    </source>
</evidence>
<reference evidence="1" key="1">
    <citation type="submission" date="2021-06" db="EMBL/GenBank/DDBJ databases">
        <authorList>
            <person name="Kallberg Y."/>
            <person name="Tangrot J."/>
            <person name="Rosling A."/>
        </authorList>
    </citation>
    <scope>NUCLEOTIDE SEQUENCE</scope>
    <source>
        <strain evidence="1">BR232B</strain>
    </source>
</reference>
<gene>
    <name evidence="1" type="ORF">PBRASI_LOCUS3756</name>
</gene>
<comment type="caution">
    <text evidence="1">The sequence shown here is derived from an EMBL/GenBank/DDBJ whole genome shotgun (WGS) entry which is preliminary data.</text>
</comment>
<protein>
    <submittedName>
        <fullName evidence="1">1078_t:CDS:1</fullName>
    </submittedName>
</protein>
<proteinExistence type="predicted"/>
<evidence type="ECO:0000313" key="1">
    <source>
        <dbReference type="EMBL" id="CAG8523616.1"/>
    </source>
</evidence>
<sequence>MTSNSPNNHRADNVPRLDEFCERAVKDVLSLYCLELSDDKFAHFAQDVLFEDQFVYVQGINKMKAMWYALSKPVSKACMESYKIIYNDDDIVRIDLNVRNTIRCLNFEVKYHSVCELEFKEDKVVKMVDNFYGYGIKNDGLGSGVYRLLRKANGTALSTIISVTGN</sequence>
<accession>A0A9N9FC31</accession>
<dbReference type="Proteomes" id="UP000789739">
    <property type="component" value="Unassembled WGS sequence"/>
</dbReference>
<dbReference type="EMBL" id="CAJVPI010000351">
    <property type="protein sequence ID" value="CAG8523616.1"/>
    <property type="molecule type" value="Genomic_DNA"/>
</dbReference>